<gene>
    <name evidence="2" type="ORF">Plil01_001780600</name>
</gene>
<dbReference type="Proteomes" id="UP001165083">
    <property type="component" value="Unassembled WGS sequence"/>
</dbReference>
<keyword evidence="3" id="KW-1185">Reference proteome</keyword>
<sequence length="214" mass="23265">MTATIGFVGFGNMNSTMAEFAVKAGYRVILSNSRGPASLAAAVSKLGDLATAATLEDAVQKSDFVSVSIPFKNLDQLPFVEKIVIDSMDYYPERDDDPTRWALPIAGDHAESKAVVAKFMDAIGFDPVDCGSLSESWRIQQNTPGYCAPYVGEVPANATPRELYEWVMQDHSRVMKAADIHAMAASAVNSGRVGQLFSDFPSEYVTVFSMKFKN</sequence>
<dbReference type="InterPro" id="IPR036291">
    <property type="entry name" value="NAD(P)-bd_dom_sf"/>
</dbReference>
<dbReference type="EMBL" id="BSXW01012445">
    <property type="protein sequence ID" value="GMF65082.1"/>
    <property type="molecule type" value="Genomic_DNA"/>
</dbReference>
<dbReference type="AlphaFoldDB" id="A0A9W6YJ56"/>
<dbReference type="Pfam" id="PF03807">
    <property type="entry name" value="F420_oxidored"/>
    <property type="match status" value="1"/>
</dbReference>
<proteinExistence type="predicted"/>
<evidence type="ECO:0000313" key="3">
    <source>
        <dbReference type="Proteomes" id="UP001165083"/>
    </source>
</evidence>
<dbReference type="SUPFAM" id="SSF51735">
    <property type="entry name" value="NAD(P)-binding Rossmann-fold domains"/>
    <property type="match status" value="1"/>
</dbReference>
<feature type="domain" description="Pyrroline-5-carboxylate reductase catalytic N-terminal" evidence="1">
    <location>
        <begin position="4"/>
        <end position="86"/>
    </location>
</feature>
<dbReference type="InterPro" id="IPR028939">
    <property type="entry name" value="P5C_Rdtase_cat_N"/>
</dbReference>
<name>A0A9W6YJ56_9STRA</name>
<reference evidence="2" key="1">
    <citation type="submission" date="2023-04" db="EMBL/GenBank/DDBJ databases">
        <title>Phytophthora lilii NBRC 32176.</title>
        <authorList>
            <person name="Ichikawa N."/>
            <person name="Sato H."/>
            <person name="Tonouchi N."/>
        </authorList>
    </citation>
    <scope>NUCLEOTIDE SEQUENCE</scope>
    <source>
        <strain evidence="2">NBRC 32176</strain>
    </source>
</reference>
<accession>A0A9W6YJ56</accession>
<evidence type="ECO:0000313" key="2">
    <source>
        <dbReference type="EMBL" id="GMF65082.1"/>
    </source>
</evidence>
<organism evidence="2 3">
    <name type="scientific">Phytophthora lilii</name>
    <dbReference type="NCBI Taxonomy" id="2077276"/>
    <lineage>
        <taxon>Eukaryota</taxon>
        <taxon>Sar</taxon>
        <taxon>Stramenopiles</taxon>
        <taxon>Oomycota</taxon>
        <taxon>Peronosporomycetes</taxon>
        <taxon>Peronosporales</taxon>
        <taxon>Peronosporaceae</taxon>
        <taxon>Phytophthora</taxon>
    </lineage>
</organism>
<dbReference type="Gene3D" id="3.40.50.720">
    <property type="entry name" value="NAD(P)-binding Rossmann-like Domain"/>
    <property type="match status" value="1"/>
</dbReference>
<protein>
    <submittedName>
        <fullName evidence="2">Unnamed protein product</fullName>
    </submittedName>
</protein>
<dbReference type="OrthoDB" id="550646at2759"/>
<evidence type="ECO:0000259" key="1">
    <source>
        <dbReference type="Pfam" id="PF03807"/>
    </source>
</evidence>
<comment type="caution">
    <text evidence="2">The sequence shown here is derived from an EMBL/GenBank/DDBJ whole genome shotgun (WGS) entry which is preliminary data.</text>
</comment>